<dbReference type="Proteomes" id="UP000015388">
    <property type="component" value="Chromosome"/>
</dbReference>
<dbReference type="AlphaFoldDB" id="S5TI41"/>
<dbReference type="PATRIC" id="fig|1224163.3.peg.906"/>
<keyword evidence="4" id="KW-1185">Reference proteome</keyword>
<keyword evidence="2" id="KW-0732">Signal</keyword>
<gene>
    <name evidence="3" type="ORF">B841_04530</name>
</gene>
<protein>
    <recommendedName>
        <fullName evidence="5">Secreted protein</fullName>
    </recommendedName>
</protein>
<reference evidence="3 4" key="1">
    <citation type="submission" date="2012-11" db="EMBL/GenBank/DDBJ databases">
        <title>The complete genome sequence of Corynebacterium maris Coryn-1 (=DSM 45190).</title>
        <authorList>
            <person name="Schaffert L."/>
            <person name="Albersmeier A."/>
            <person name="Kalinowski J."/>
            <person name="Ruckert C."/>
        </authorList>
    </citation>
    <scope>NUCLEOTIDE SEQUENCE [LARGE SCALE GENOMIC DNA]</scope>
    <source>
        <strain evidence="4">Coryn-1</strain>
    </source>
</reference>
<keyword evidence="1" id="KW-0472">Membrane</keyword>
<evidence type="ECO:0000256" key="2">
    <source>
        <dbReference type="SAM" id="SignalP"/>
    </source>
</evidence>
<dbReference type="eggNOG" id="ENOG5031WMX">
    <property type="taxonomic scope" value="Bacteria"/>
</dbReference>
<organism evidence="3 4">
    <name type="scientific">Corynebacterium maris DSM 45190</name>
    <dbReference type="NCBI Taxonomy" id="1224163"/>
    <lineage>
        <taxon>Bacteria</taxon>
        <taxon>Bacillati</taxon>
        <taxon>Actinomycetota</taxon>
        <taxon>Actinomycetes</taxon>
        <taxon>Mycobacteriales</taxon>
        <taxon>Corynebacteriaceae</taxon>
        <taxon>Corynebacterium</taxon>
    </lineage>
</organism>
<evidence type="ECO:0000313" key="3">
    <source>
        <dbReference type="EMBL" id="AGS34383.1"/>
    </source>
</evidence>
<evidence type="ECO:0008006" key="5">
    <source>
        <dbReference type="Google" id="ProtNLM"/>
    </source>
</evidence>
<evidence type="ECO:0000313" key="4">
    <source>
        <dbReference type="Proteomes" id="UP000015388"/>
    </source>
</evidence>
<feature type="transmembrane region" description="Helical" evidence="1">
    <location>
        <begin position="43"/>
        <end position="65"/>
    </location>
</feature>
<dbReference type="KEGG" id="cmd:B841_04530"/>
<sequence>MTILSSAAATVTAASAHLNAAATAVVAQGPTDGPVGPEFGKAAPIGLLVLVLLLVAVLSLGWAFYRRHRTFRRRQLFAEAHGLDVFDAEAVDEAMREAGVWDRRQKRFV</sequence>
<keyword evidence="1" id="KW-0812">Transmembrane</keyword>
<keyword evidence="1" id="KW-1133">Transmembrane helix</keyword>
<name>S5TI41_9CORY</name>
<dbReference type="RefSeq" id="WP_020934316.1">
    <property type="nucleotide sequence ID" value="NC_021915.1"/>
</dbReference>
<accession>S5TI41</accession>
<dbReference type="HOGENOM" id="CLU_170931_0_0_11"/>
<feature type="chain" id="PRO_5038893333" description="Secreted protein" evidence="2">
    <location>
        <begin position="21"/>
        <end position="109"/>
    </location>
</feature>
<feature type="signal peptide" evidence="2">
    <location>
        <begin position="1"/>
        <end position="20"/>
    </location>
</feature>
<dbReference type="STRING" id="1224163.B841_04530"/>
<dbReference type="EMBL" id="CP003924">
    <property type="protein sequence ID" value="AGS34383.1"/>
    <property type="molecule type" value="Genomic_DNA"/>
</dbReference>
<evidence type="ECO:0000256" key="1">
    <source>
        <dbReference type="SAM" id="Phobius"/>
    </source>
</evidence>
<proteinExistence type="predicted"/>